<accession>R7U6G2</accession>
<dbReference type="Gene3D" id="3.30.1120.10">
    <property type="match status" value="1"/>
</dbReference>
<evidence type="ECO:0000256" key="5">
    <source>
        <dbReference type="ARBA" id="ARBA00022837"/>
    </source>
</evidence>
<organism evidence="8">
    <name type="scientific">Capitella teleta</name>
    <name type="common">Polychaete worm</name>
    <dbReference type="NCBI Taxonomy" id="283909"/>
    <lineage>
        <taxon>Eukaryota</taxon>
        <taxon>Metazoa</taxon>
        <taxon>Spiralia</taxon>
        <taxon>Lophotrochozoa</taxon>
        <taxon>Annelida</taxon>
        <taxon>Polychaeta</taxon>
        <taxon>Sedentaria</taxon>
        <taxon>Scolecida</taxon>
        <taxon>Capitellidae</taxon>
        <taxon>Capitella</taxon>
    </lineage>
</organism>
<dbReference type="SUPFAM" id="SSF53649">
    <property type="entry name" value="Alkaline phosphatase-like"/>
    <property type="match status" value="1"/>
</dbReference>
<evidence type="ECO:0000313" key="8">
    <source>
        <dbReference type="EMBL" id="ELU01579.1"/>
    </source>
</evidence>
<gene>
    <name evidence="8" type="ORF">CAPTEDRAFT_176799</name>
</gene>
<evidence type="ECO:0000313" key="9">
    <source>
        <dbReference type="EnsemblMetazoa" id="CapteP176799"/>
    </source>
</evidence>
<keyword evidence="4" id="KW-0378">Hydrolase</keyword>
<dbReference type="OrthoDB" id="103349at2759"/>
<dbReference type="OMA" id="HEHCVFI"/>
<evidence type="ECO:0000256" key="2">
    <source>
        <dbReference type="ARBA" id="ARBA00008779"/>
    </source>
</evidence>
<comment type="cofactor">
    <cofactor evidence="1">
        <name>Ca(2+)</name>
        <dbReference type="ChEBI" id="CHEBI:29108"/>
    </cofactor>
</comment>
<dbReference type="InterPro" id="IPR024607">
    <property type="entry name" value="Sulfatase_CS"/>
</dbReference>
<proteinExistence type="inferred from homology"/>
<evidence type="ECO:0000256" key="4">
    <source>
        <dbReference type="ARBA" id="ARBA00022801"/>
    </source>
</evidence>
<dbReference type="Proteomes" id="UP000014760">
    <property type="component" value="Unassembled WGS sequence"/>
</dbReference>
<keyword evidence="3" id="KW-0479">Metal-binding</keyword>
<dbReference type="EMBL" id="AMQN01009198">
    <property type="status" value="NOT_ANNOTATED_CDS"/>
    <property type="molecule type" value="Genomic_DNA"/>
</dbReference>
<dbReference type="STRING" id="283909.R7U6G2"/>
<dbReference type="CDD" id="cd16029">
    <property type="entry name" value="4-S"/>
    <property type="match status" value="1"/>
</dbReference>
<reference evidence="9" key="3">
    <citation type="submission" date="2015-06" db="UniProtKB">
        <authorList>
            <consortium name="EnsemblMetazoa"/>
        </authorList>
    </citation>
    <scope>IDENTIFICATION</scope>
</reference>
<dbReference type="PANTHER" id="PTHR10342">
    <property type="entry name" value="ARYLSULFATASE"/>
    <property type="match status" value="1"/>
</dbReference>
<dbReference type="GO" id="GO:0008484">
    <property type="term" value="F:sulfuric ester hydrolase activity"/>
    <property type="evidence" value="ECO:0007669"/>
    <property type="project" value="InterPro"/>
</dbReference>
<evidence type="ECO:0000259" key="7">
    <source>
        <dbReference type="Pfam" id="PF00884"/>
    </source>
</evidence>
<dbReference type="EMBL" id="KB304922">
    <property type="protein sequence ID" value="ELU01579.1"/>
    <property type="molecule type" value="Genomic_DNA"/>
</dbReference>
<dbReference type="GO" id="GO:0046872">
    <property type="term" value="F:metal ion binding"/>
    <property type="evidence" value="ECO:0007669"/>
    <property type="project" value="UniProtKB-KW"/>
</dbReference>
<name>R7U6G2_CAPTE</name>
<dbReference type="InterPro" id="IPR000917">
    <property type="entry name" value="Sulfatase_N"/>
</dbReference>
<dbReference type="Gene3D" id="3.40.720.10">
    <property type="entry name" value="Alkaline Phosphatase, subunit A"/>
    <property type="match status" value="1"/>
</dbReference>
<feature type="domain" description="Sulfatase N-terminal" evidence="7">
    <location>
        <begin position="8"/>
        <end position="320"/>
    </location>
</feature>
<keyword evidence="6" id="KW-0325">Glycoprotein</keyword>
<dbReference type="InterPro" id="IPR047115">
    <property type="entry name" value="ARSB"/>
</dbReference>
<evidence type="ECO:0000256" key="3">
    <source>
        <dbReference type="ARBA" id="ARBA00022723"/>
    </source>
</evidence>
<sequence>MGIDAKPPNILFIMSDDYGWHDIGYHGSKIRTPVLDDLAYNGIRLENYYVQPICSPTRSQFMSGVYQIHTGLQHNVIWPAQANGLPLEFPTIADKMREAGYATHMAGKWHLGYYKEEYLPHNRGFDTYYGYLNGCEDYYDKSYCHPYCGYDFRLNDDIQWNLTDYSTYLYVSRVNEILLNHKIYSPDKPLFLYLPLQSVHEPLEVPKEYSDKYSHIKDNNRRTYAGMVAAMDEAVGKIRDLFKKYEMWDETVLAFSTDNGGQIHRGGNNWPLRGWKISLWEGGMRGVGFVHSPLLPNSGGKSKGLMHVSDWLPTLVHVAGGNTTGMKLDGYNVWDMLTKGTESPRKEILHNIDPLMEPKGHARPNSTFDTRVRAAIRYGDWKLITGDPGNGSWIPPPEDSTQGIMDTSGKEQNFWLFNVDADPNETNDLSAVYPQIVDQLLERLCQYNATSVPVRFPPLEPESNPAFHGGAFGPWK</sequence>
<reference evidence="8 10" key="2">
    <citation type="journal article" date="2013" name="Nature">
        <title>Insights into bilaterian evolution from three spiralian genomes.</title>
        <authorList>
            <person name="Simakov O."/>
            <person name="Marletaz F."/>
            <person name="Cho S.J."/>
            <person name="Edsinger-Gonzales E."/>
            <person name="Havlak P."/>
            <person name="Hellsten U."/>
            <person name="Kuo D.H."/>
            <person name="Larsson T."/>
            <person name="Lv J."/>
            <person name="Arendt D."/>
            <person name="Savage R."/>
            <person name="Osoegawa K."/>
            <person name="de Jong P."/>
            <person name="Grimwood J."/>
            <person name="Chapman J.A."/>
            <person name="Shapiro H."/>
            <person name="Aerts A."/>
            <person name="Otillar R.P."/>
            <person name="Terry A.Y."/>
            <person name="Boore J.L."/>
            <person name="Grigoriev I.V."/>
            <person name="Lindberg D.R."/>
            <person name="Seaver E.C."/>
            <person name="Weisblat D.A."/>
            <person name="Putnam N.H."/>
            <person name="Rokhsar D.S."/>
        </authorList>
    </citation>
    <scope>NUCLEOTIDE SEQUENCE</scope>
    <source>
        <strain evidence="8 10">I ESC-2004</strain>
    </source>
</reference>
<dbReference type="Pfam" id="PF00884">
    <property type="entry name" value="Sulfatase"/>
    <property type="match status" value="1"/>
</dbReference>
<dbReference type="EnsemblMetazoa" id="CapteT176799">
    <property type="protein sequence ID" value="CapteP176799"/>
    <property type="gene ID" value="CapteG176799"/>
</dbReference>
<dbReference type="InterPro" id="IPR017850">
    <property type="entry name" value="Alkaline_phosphatase_core_sf"/>
</dbReference>
<reference evidence="10" key="1">
    <citation type="submission" date="2012-12" db="EMBL/GenBank/DDBJ databases">
        <authorList>
            <person name="Hellsten U."/>
            <person name="Grimwood J."/>
            <person name="Chapman J.A."/>
            <person name="Shapiro H."/>
            <person name="Aerts A."/>
            <person name="Otillar R.P."/>
            <person name="Terry A.Y."/>
            <person name="Boore J.L."/>
            <person name="Simakov O."/>
            <person name="Marletaz F."/>
            <person name="Cho S.-J."/>
            <person name="Edsinger-Gonzales E."/>
            <person name="Havlak P."/>
            <person name="Kuo D.-H."/>
            <person name="Larsson T."/>
            <person name="Lv J."/>
            <person name="Arendt D."/>
            <person name="Savage R."/>
            <person name="Osoegawa K."/>
            <person name="de Jong P."/>
            <person name="Lindberg D.R."/>
            <person name="Seaver E.C."/>
            <person name="Weisblat D.A."/>
            <person name="Putnam N.H."/>
            <person name="Grigoriev I.V."/>
            <person name="Rokhsar D.S."/>
        </authorList>
    </citation>
    <scope>NUCLEOTIDE SEQUENCE</scope>
    <source>
        <strain evidence="10">I ESC-2004</strain>
    </source>
</reference>
<evidence type="ECO:0000256" key="6">
    <source>
        <dbReference type="ARBA" id="ARBA00023180"/>
    </source>
</evidence>
<dbReference type="HOGENOM" id="CLU_006332_10_1_1"/>
<protein>
    <recommendedName>
        <fullName evidence="7">Sulfatase N-terminal domain-containing protein</fullName>
    </recommendedName>
</protein>
<keyword evidence="10" id="KW-1185">Reference proteome</keyword>
<evidence type="ECO:0000256" key="1">
    <source>
        <dbReference type="ARBA" id="ARBA00001913"/>
    </source>
</evidence>
<comment type="similarity">
    <text evidence="2">Belongs to the sulfatase family.</text>
</comment>
<evidence type="ECO:0000313" key="10">
    <source>
        <dbReference type="Proteomes" id="UP000014760"/>
    </source>
</evidence>
<dbReference type="PANTHER" id="PTHR10342:SF274">
    <property type="entry name" value="ARYLSULFATASE B"/>
    <property type="match status" value="1"/>
</dbReference>
<keyword evidence="5" id="KW-0106">Calcium</keyword>
<dbReference type="AlphaFoldDB" id="R7U6G2"/>
<dbReference type="PROSITE" id="PS00149">
    <property type="entry name" value="SULFATASE_2"/>
    <property type="match status" value="1"/>
</dbReference>